<gene>
    <name evidence="1" type="ORF">Acife_1734</name>
</gene>
<dbReference type="Proteomes" id="UP000009220">
    <property type="component" value="Chromosome"/>
</dbReference>
<dbReference type="eggNOG" id="ENOG503145H">
    <property type="taxonomic scope" value="Bacteria"/>
</dbReference>
<evidence type="ECO:0000313" key="1">
    <source>
        <dbReference type="EMBL" id="AEM47866.1"/>
    </source>
</evidence>
<dbReference type="AlphaFoldDB" id="G0JTL5"/>
<evidence type="ECO:0000313" key="2">
    <source>
        <dbReference type="Proteomes" id="UP000009220"/>
    </source>
</evidence>
<accession>G0JTL5</accession>
<reference evidence="1 2" key="1">
    <citation type="journal article" date="2011" name="J. Bacteriol.">
        <title>Draft genome of the psychrotolerant acidophile Acidithiobacillus ferrivorans SS3.</title>
        <authorList>
            <person name="Liljeqvist M."/>
            <person name="Valdes J."/>
            <person name="Holmes D.S."/>
            <person name="Dopson M."/>
        </authorList>
    </citation>
    <scope>NUCLEOTIDE SEQUENCE [LARGE SCALE GENOMIC DNA]</scope>
    <source>
        <strain evidence="1 2">SS3</strain>
    </source>
</reference>
<dbReference type="HOGENOM" id="CLU_1406084_0_0_6"/>
<organism evidence="1 2">
    <name type="scientific">Acidithiobacillus ferrivorans SS3</name>
    <dbReference type="NCBI Taxonomy" id="743299"/>
    <lineage>
        <taxon>Bacteria</taxon>
        <taxon>Pseudomonadati</taxon>
        <taxon>Pseudomonadota</taxon>
        <taxon>Acidithiobacillia</taxon>
        <taxon>Acidithiobacillales</taxon>
        <taxon>Acidithiobacillaceae</taxon>
        <taxon>Acidithiobacillus</taxon>
    </lineage>
</organism>
<dbReference type="STRING" id="743299.Acife_1734"/>
<protein>
    <submittedName>
        <fullName evidence="1">Uncharacterized protein</fullName>
    </submittedName>
</protein>
<sequence>MSKAMIDRLPLPKRQKDALRQAKITQSLLADAIVKREKFTLEEKSNYVDILYARQPQMLGTIIVLHRLGVSEATMEPLIELLFMVTIALENGNIELPPASEDLVELCYERVTSRMTQETDARLSSLEKLKASQDYIEQHPEQWLLAYTFNMVKPMQHSTEEDRVVNLFVTTAFNYVEVFTELLHPDWTQKRAH</sequence>
<dbReference type="RefSeq" id="WP_014029121.1">
    <property type="nucleotide sequence ID" value="NC_015942.1"/>
</dbReference>
<proteinExistence type="predicted"/>
<name>G0JTL5_9PROT</name>
<dbReference type="EMBL" id="CP002985">
    <property type="protein sequence ID" value="AEM47866.1"/>
    <property type="molecule type" value="Genomic_DNA"/>
</dbReference>
<dbReference type="KEGG" id="afi:Acife_1734"/>